<feature type="compositionally biased region" description="Polar residues" evidence="1">
    <location>
        <begin position="86"/>
        <end position="101"/>
    </location>
</feature>
<reference evidence="3" key="1">
    <citation type="submission" date="2016-06" db="EMBL/GenBank/DDBJ databases">
        <authorList>
            <person name="McIlroy S.J."/>
            <person name="Karst S.M."/>
            <person name="Albertsen M."/>
        </authorList>
    </citation>
    <scope>NUCLEOTIDE SEQUENCE [LARGE SCALE GENOMIC DNA]</scope>
</reference>
<evidence type="ECO:0000313" key="2">
    <source>
        <dbReference type="EMBL" id="SBT03873.1"/>
    </source>
</evidence>
<keyword evidence="3" id="KW-1185">Reference proteome</keyword>
<name>A0A1A8XIV0_9PROT</name>
<dbReference type="EMBL" id="FLQX01000021">
    <property type="protein sequence ID" value="SBT03873.1"/>
    <property type="molecule type" value="Genomic_DNA"/>
</dbReference>
<proteinExistence type="predicted"/>
<organism evidence="2 3">
    <name type="scientific">Candidatus Accumulibacter aalborgensis</name>
    <dbReference type="NCBI Taxonomy" id="1860102"/>
    <lineage>
        <taxon>Bacteria</taxon>
        <taxon>Pseudomonadati</taxon>
        <taxon>Pseudomonadota</taxon>
        <taxon>Betaproteobacteria</taxon>
        <taxon>Candidatus Accumulibacter</taxon>
    </lineage>
</organism>
<accession>A0A1A8XIV0</accession>
<dbReference type="Proteomes" id="UP000199169">
    <property type="component" value="Unassembled WGS sequence"/>
</dbReference>
<evidence type="ECO:0000313" key="3">
    <source>
        <dbReference type="Proteomes" id="UP000199169"/>
    </source>
</evidence>
<dbReference type="AlphaFoldDB" id="A0A1A8XIV0"/>
<feature type="region of interest" description="Disordered" evidence="1">
    <location>
        <begin position="66"/>
        <end position="101"/>
    </location>
</feature>
<protein>
    <submittedName>
        <fullName evidence="2">Uncharacterized protein</fullName>
    </submittedName>
</protein>
<evidence type="ECO:0000256" key="1">
    <source>
        <dbReference type="SAM" id="MobiDB-lite"/>
    </source>
</evidence>
<gene>
    <name evidence="2" type="ORF">ACCAA_1170018</name>
</gene>
<sequence>MNVVNAPLPLVMGTLVSLAIATLDQVRGRSDPIASNSGTYNLTYNEILGKKKALKLQGLDSCPGGEGGIRTLGRLTPTPDFESGTFGHSATSPQARDVNTS</sequence>